<dbReference type="GeneID" id="80877197"/>
<dbReference type="GO" id="GO:0032040">
    <property type="term" value="C:small-subunit processome"/>
    <property type="evidence" value="ECO:0007669"/>
    <property type="project" value="TreeGrafter"/>
</dbReference>
<dbReference type="FunFam" id="3.40.50.10480:FF:000001">
    <property type="entry name" value="IMP4, U3 small nucleolar ribonucleoprotein"/>
    <property type="match status" value="1"/>
</dbReference>
<dbReference type="RefSeq" id="XP_056038376.1">
    <property type="nucleotide sequence ID" value="XM_056182508.1"/>
</dbReference>
<sequence>MLRRAARERRQFIYKRNKDLQEAKLNEKRRSLRHAIDNNKELNKDLQQDTQLQKDYQYDESKAAQDEELGIDDEYYSLGEREPRVLVTTSRDPSSRLAQFAKEMRLLIPNSFRLNRGNIVVGSLVEAARANDITDIVLLHEHRGIPDSMVISHLPYGPTVSFSLHNVVLRHDIPNTGTMSEAYPHLILENLTSKLGERVKKVLSSLFPPDPKETSPRVVTFSNSDDYISFRHHLYAKTGPKQVILSEAGPRFEMRLYEIRLGTLDMLEADVEWRLKPYQRHKRQVLAE</sequence>
<dbReference type="SUPFAM" id="SSF52954">
    <property type="entry name" value="Class II aaRS ABD-related"/>
    <property type="match status" value="1"/>
</dbReference>
<organism evidence="4 5">
    <name type="scientific">Schizosaccharomyces osmophilus</name>
    <dbReference type="NCBI Taxonomy" id="2545709"/>
    <lineage>
        <taxon>Eukaryota</taxon>
        <taxon>Fungi</taxon>
        <taxon>Dikarya</taxon>
        <taxon>Ascomycota</taxon>
        <taxon>Taphrinomycotina</taxon>
        <taxon>Schizosaccharomycetes</taxon>
        <taxon>Schizosaccharomycetales</taxon>
        <taxon>Schizosaccharomycetaceae</taxon>
        <taxon>Schizosaccharomyces</taxon>
    </lineage>
</organism>
<feature type="domain" description="Brix" evidence="3">
    <location>
        <begin position="83"/>
        <end position="265"/>
    </location>
</feature>
<dbReference type="GO" id="GO:0006364">
    <property type="term" value="P:rRNA processing"/>
    <property type="evidence" value="ECO:0007669"/>
    <property type="project" value="InterPro"/>
</dbReference>
<dbReference type="Proteomes" id="UP001212411">
    <property type="component" value="Chromosome 2"/>
</dbReference>
<evidence type="ECO:0000259" key="3">
    <source>
        <dbReference type="PROSITE" id="PS50833"/>
    </source>
</evidence>
<dbReference type="GO" id="GO:0034457">
    <property type="term" value="C:Mpp10 complex"/>
    <property type="evidence" value="ECO:0007669"/>
    <property type="project" value="UniProtKB-ARBA"/>
</dbReference>
<dbReference type="InterPro" id="IPR007109">
    <property type="entry name" value="Brix"/>
</dbReference>
<accession>A0AAF0AXG6</accession>
<dbReference type="PANTHER" id="PTHR22734">
    <property type="entry name" value="U3 SMALL NUCLEOLAR RIBONUCLEOPROTEIN PROTEIN IMP4"/>
    <property type="match status" value="1"/>
</dbReference>
<name>A0AAF0AXG6_9SCHI</name>
<dbReference type="GO" id="GO:0042274">
    <property type="term" value="P:ribosomal small subunit biogenesis"/>
    <property type="evidence" value="ECO:0007669"/>
    <property type="project" value="UniProtKB-ARBA"/>
</dbReference>
<dbReference type="KEGG" id="som:SOMG_03719"/>
<keyword evidence="2" id="KW-0175">Coiled coil</keyword>
<dbReference type="InterPro" id="IPR044281">
    <property type="entry name" value="IMP4/RPF1"/>
</dbReference>
<dbReference type="AlphaFoldDB" id="A0AAF0AXG6"/>
<evidence type="ECO:0000313" key="5">
    <source>
        <dbReference type="Proteomes" id="UP001212411"/>
    </source>
</evidence>
<gene>
    <name evidence="4" type="primary">imp4</name>
    <name evidence="4" type="ORF">SOMG_03719</name>
</gene>
<evidence type="ECO:0000256" key="1">
    <source>
        <dbReference type="ARBA" id="ARBA00040513"/>
    </source>
</evidence>
<dbReference type="GO" id="GO:0030515">
    <property type="term" value="F:snoRNA binding"/>
    <property type="evidence" value="ECO:0007669"/>
    <property type="project" value="TreeGrafter"/>
</dbReference>
<dbReference type="PROSITE" id="PS50833">
    <property type="entry name" value="BRIX"/>
    <property type="match status" value="1"/>
</dbReference>
<evidence type="ECO:0000256" key="2">
    <source>
        <dbReference type="SAM" id="Coils"/>
    </source>
</evidence>
<dbReference type="Gene3D" id="3.40.50.10480">
    <property type="entry name" value="Probable brix-domain ribosomal biogenesis protein"/>
    <property type="match status" value="1"/>
</dbReference>
<reference evidence="4 5" key="1">
    <citation type="journal article" date="2023" name="G3 (Bethesda)">
        <title>A high-quality reference genome for the fission yeast Schizosaccharomyces osmophilus.</title>
        <authorList>
            <person name="Jia G.S."/>
            <person name="Zhang W.C."/>
            <person name="Liang Y."/>
            <person name="Liu X.H."/>
            <person name="Rhind N."/>
            <person name="Pidoux A."/>
            <person name="Brysch-Herzberg M."/>
            <person name="Du L.L."/>
        </authorList>
    </citation>
    <scope>NUCLEOTIDE SEQUENCE [LARGE SCALE GENOMIC DNA]</scope>
    <source>
        <strain evidence="4 5">CBS 15793</strain>
    </source>
</reference>
<dbReference type="GO" id="GO:0042134">
    <property type="term" value="F:rRNA primary transcript binding"/>
    <property type="evidence" value="ECO:0007669"/>
    <property type="project" value="InterPro"/>
</dbReference>
<dbReference type="GO" id="GO:0005654">
    <property type="term" value="C:nucleoplasm"/>
    <property type="evidence" value="ECO:0007669"/>
    <property type="project" value="UniProtKB-ARBA"/>
</dbReference>
<dbReference type="SMART" id="SM00879">
    <property type="entry name" value="Brix"/>
    <property type="match status" value="1"/>
</dbReference>
<keyword evidence="5" id="KW-1185">Reference proteome</keyword>
<protein>
    <recommendedName>
        <fullName evidence="1">U3 small nucleolar ribonucleoprotein protein IMP4</fullName>
    </recommendedName>
</protein>
<dbReference type="EMBL" id="CP115612">
    <property type="protein sequence ID" value="WBW74133.1"/>
    <property type="molecule type" value="Genomic_DNA"/>
</dbReference>
<proteinExistence type="predicted"/>
<evidence type="ECO:0000313" key="4">
    <source>
        <dbReference type="EMBL" id="WBW74133.1"/>
    </source>
</evidence>
<feature type="coiled-coil region" evidence="2">
    <location>
        <begin position="25"/>
        <end position="52"/>
    </location>
</feature>
<dbReference type="Pfam" id="PF04427">
    <property type="entry name" value="Brix"/>
    <property type="match status" value="1"/>
</dbReference>
<dbReference type="PANTHER" id="PTHR22734:SF2">
    <property type="entry name" value="U3 SMALL NUCLEOLAR RIBONUCLEOPROTEIN PROTEIN IMP4"/>
    <property type="match status" value="1"/>
</dbReference>